<keyword evidence="9" id="KW-1185">Reference proteome</keyword>
<dbReference type="InterPro" id="IPR046539">
    <property type="entry name" value="DUF6604"/>
</dbReference>
<feature type="region of interest" description="Disordered" evidence="5">
    <location>
        <begin position="725"/>
        <end position="773"/>
    </location>
</feature>
<keyword evidence="3" id="KW-0560">Oxidoreductase</keyword>
<dbReference type="GO" id="GO:0004491">
    <property type="term" value="F:methylmalonate-semialdehyde dehydrogenase (acylating, NAD) activity"/>
    <property type="evidence" value="ECO:0007669"/>
    <property type="project" value="UniProtKB-EC"/>
</dbReference>
<dbReference type="Pfam" id="PF00171">
    <property type="entry name" value="Aldedh"/>
    <property type="match status" value="1"/>
</dbReference>
<dbReference type="GO" id="GO:0006210">
    <property type="term" value="P:thymine catabolic process"/>
    <property type="evidence" value="ECO:0007669"/>
    <property type="project" value="TreeGrafter"/>
</dbReference>
<evidence type="ECO:0000256" key="5">
    <source>
        <dbReference type="SAM" id="MobiDB-lite"/>
    </source>
</evidence>
<dbReference type="SUPFAM" id="SSF53720">
    <property type="entry name" value="ALDH-like"/>
    <property type="match status" value="1"/>
</dbReference>
<dbReference type="PANTHER" id="PTHR43866">
    <property type="entry name" value="MALONATE-SEMIALDEHYDE DEHYDROGENASE"/>
    <property type="match status" value="1"/>
</dbReference>
<dbReference type="FunFam" id="3.40.605.10:FF:000003">
    <property type="entry name" value="Methylmalonate-semialdehyde dehydrogenase [acylating]"/>
    <property type="match status" value="1"/>
</dbReference>
<gene>
    <name evidence="8" type="ORF">FSARC_7991</name>
</gene>
<comment type="similarity">
    <text evidence="1">Belongs to the aldehyde dehydrogenase family.</text>
</comment>
<dbReference type="PANTHER" id="PTHR43866:SF3">
    <property type="entry name" value="METHYLMALONATE-SEMIALDEHYDE DEHYDROGENASE [ACYLATING], MITOCHONDRIAL"/>
    <property type="match status" value="1"/>
</dbReference>
<evidence type="ECO:0000256" key="3">
    <source>
        <dbReference type="ARBA" id="ARBA00023002"/>
    </source>
</evidence>
<dbReference type="EMBL" id="JABEXW010000430">
    <property type="protein sequence ID" value="KAF4964042.1"/>
    <property type="molecule type" value="Genomic_DNA"/>
</dbReference>
<evidence type="ECO:0000313" key="8">
    <source>
        <dbReference type="EMBL" id="KAF4964042.1"/>
    </source>
</evidence>
<proteinExistence type="inferred from homology"/>
<reference evidence="8" key="2">
    <citation type="submission" date="2020-05" db="EMBL/GenBank/DDBJ databases">
        <authorList>
            <person name="Kim H.-S."/>
            <person name="Proctor R.H."/>
            <person name="Brown D.W."/>
        </authorList>
    </citation>
    <scope>NUCLEOTIDE SEQUENCE</scope>
    <source>
        <strain evidence="8">NRRL 20472</strain>
    </source>
</reference>
<feature type="domain" description="Aldehyde dehydrogenase" evidence="6">
    <location>
        <begin position="35"/>
        <end position="498"/>
    </location>
</feature>
<feature type="compositionally biased region" description="Basic residues" evidence="5">
    <location>
        <begin position="745"/>
        <end position="764"/>
    </location>
</feature>
<protein>
    <recommendedName>
        <fullName evidence="2">methylmalonate-semialdehyde dehydrogenase (CoA acylating)</fullName>
        <ecNumber evidence="2">1.2.1.27</ecNumber>
    </recommendedName>
</protein>
<dbReference type="InterPro" id="IPR016162">
    <property type="entry name" value="Ald_DH_N"/>
</dbReference>
<reference evidence="8" key="1">
    <citation type="journal article" date="2020" name="BMC Genomics">
        <title>Correction to: Identification and distribution of gene clusters required for synthesis of sphingolipid metabolism inhibitors in diverse species of the filamentous fungus Fusarium.</title>
        <authorList>
            <person name="Kim H.S."/>
            <person name="Lohmar J.M."/>
            <person name="Busman M."/>
            <person name="Brown D.W."/>
            <person name="Naumann T.A."/>
            <person name="Divon H.H."/>
            <person name="Lysoe E."/>
            <person name="Uhlig S."/>
            <person name="Proctor R.H."/>
        </authorList>
    </citation>
    <scope>NUCLEOTIDE SEQUENCE</scope>
    <source>
        <strain evidence="8">NRRL 20472</strain>
    </source>
</reference>
<evidence type="ECO:0000256" key="4">
    <source>
        <dbReference type="ARBA" id="ARBA00023027"/>
    </source>
</evidence>
<accession>A0A8H4TU18</accession>
<comment type="caution">
    <text evidence="8">The sequence shown here is derived from an EMBL/GenBank/DDBJ whole genome shotgun (WGS) entry which is preliminary data.</text>
</comment>
<evidence type="ECO:0000256" key="2">
    <source>
        <dbReference type="ARBA" id="ARBA00013048"/>
    </source>
</evidence>
<name>A0A8H4TU18_9HYPO</name>
<dbReference type="InterPro" id="IPR015590">
    <property type="entry name" value="Aldehyde_DH_dom"/>
</dbReference>
<feature type="domain" description="DUF6604" evidence="7">
    <location>
        <begin position="575"/>
        <end position="851"/>
    </location>
</feature>
<dbReference type="Gene3D" id="3.40.605.10">
    <property type="entry name" value="Aldehyde Dehydrogenase, Chain A, domain 1"/>
    <property type="match status" value="1"/>
</dbReference>
<dbReference type="CDD" id="cd07085">
    <property type="entry name" value="ALDH_F6_MMSDH"/>
    <property type="match status" value="1"/>
</dbReference>
<dbReference type="NCBIfam" id="TIGR01722">
    <property type="entry name" value="MMSDH"/>
    <property type="match status" value="1"/>
</dbReference>
<dbReference type="GO" id="GO:0006574">
    <property type="term" value="P:L-valine catabolic process"/>
    <property type="evidence" value="ECO:0007669"/>
    <property type="project" value="TreeGrafter"/>
</dbReference>
<sequence length="2023" mass="225571">MPSTSVFQSVIYPGNHDKLSSHQDTQNFIDNKLVSSKATKWIEVHDPATNNVITRVPESTNDELNEAVRSAKAAFPGWKKTSIIKRQQIMFRLTHLIREHMDNLATSIVTEQGKTFADAKGDVLRGLQVCETACGITTQLGGEVLEVAKDMETRSYRLPLGVVAAICPFNFPAMIPLWSLPVATVTGNCIIVKPSERDPGAAMMIAELCREAGFPPGVVNVIHGSKDTVNFLLDEPEIQAISFVGSNKAGEYIYQRGTTNGKRVQANLGAKNHALLSPDAHKDHALDSIAGAAFGAAGQRCMALSVLVVLGDAKNWLPDLVAKAKNHIAGSGFDSKSDFGPLITPQSRDRCEALIASAEKEGAKILLDGRGWKPEGFPDGNWVGPTVIAGVRPDMECYKEEIFGPVLLCMEEETLQGGISLVNANAWGNGAVIFTNSGAKASLFQQEIDAGQVGINVPIPVPLPMFSFTGNKRSVAGTGLANFYGKDGLRFYTQWKTVTSLWRADEASTGEKLTTTLIESLLIECLVTLCNDALHIFFSHPSITLSTKRATSFNCARIVVAASLAVMVSPNLYLTYKRDTKYLLYWMINVSNRLIKSSEAGISQTSVPINTTGQTTVSGLISMSKLITERGEPVPNVIYRLFVSIIQARSLVSSAFQQLIGPDDETQQSNESHRYFIDTLCQAFRILGGDEWERRQTTVSEHSSEDLEQILLSNKFQNLTIEHDEATSDEEEEPEARQFATAARKVSRKPRKGKKGKKTKKRKMYKEQHTPKDTENKEIPIGCFRILENGHGPGPDYLIAVFSAIKEWMELRDYIQYTWKEVIYEGLNGAIAAAVSNMAISIVKQTNIAIFAEFPGHDSYEAIMNTITCGKMHKAQEYFYFSLCAITPEGKVCDYAKGSPVDIKEQFLIHAYQDLTDFVCDFQANRTGKPTNAMRVKLAKWDPCLDLRKATKQERLSWRRCYTIRWLYDLVNIYSSVVVQRTVFKGEKHVYEEVDWSSNGPWGQYRTIFGLSEFAGEITSMAMKKPGTDVRKMIHPQLVFQLQCIVDSFTVSRGWSLNAMSGHILRAPANRFRPTRDIDLFLDRNHESILVGYSKSVDTLIETFGKHGRISQDLLGMLETTRQDLIYLLGETKYTYAWEAVPPSRFSDHNPNGLYDYSPFLCGAGLEEGLELAYRLGMLLWEEIPEPMLLIHLHHALLEKGYLTRPMEICEVLVYMFKESFFANGRPPTSEFRDALFAKLGKAGPRQSNAQRQNLRRTGHTAGNIHQLLDMVTKRSFKKKAMLVICRMADWNLEAIPDEELRFGTSLFFERLGRAKRVLDPETKELRVEDTVLSRKARAAGLSEKKVMELADGLVSAARDQAGRRVPPAIVHELVSDGCAFISGKKGGGLPGRDSLVMARLDIKNDVCGNMPLSSLNYVSIIFWFNMVFAKMEDRLKEARNPIYVKAYEVPGRGQAVKRVALILSALKKEDEECFRIMADVVNTCPSRFKSHIYWEGLRVGPRENVDEEVTEEVKDDDDDSGPVADCTVIYAKPIAESRLDRRTMFLVPTGVDVTTKKVTEKKYNKCKSKKKENRPCPTAKEPKRTCEELRCVPGNDTITKSVPTGLKPLFKQVDLCQTVRSVLGKSRGDNFIQSEQAICKSFPRLDELSTTAAFKSFSDKGGILPGNAKVVSEVEDLTYNIVTLGFKEESDEAKVRKSLQSTKTVKFANGPEVPEYMYSQIIDAVNSCTQGTCDDALIEKTVKDVLASSIIDIAILFRYEALYYWEMLLENMQFSSEKLETAVGGLESTLGDAQALLAANKATCAKLGSCKGPAVSSFIKQVEDIFTASSRLLTIRETLGVVKNVEPLYNRTLTLFDNAEDLLNVEDTVALFKNGKVKTVQDFLQFVPIIKQMPTLASDINTGLAPFKDILKAFRSNATSTFKAQEKLNKGSFAKIEKELTDTQKAEDLDLIQTLYSVKDAMQRDFFTHLFDIDLSLRWLDEALKQASATNGKFSMKTDVTRDQDVSQIWIQPKSLNLNSIL</sequence>
<dbReference type="InterPro" id="IPR010061">
    <property type="entry name" value="MeMal-semiAld_DH"/>
</dbReference>
<dbReference type="OrthoDB" id="5339038at2759"/>
<keyword evidence="4" id="KW-0520">NAD</keyword>
<dbReference type="EC" id="1.2.1.27" evidence="2"/>
<dbReference type="Proteomes" id="UP000622797">
    <property type="component" value="Unassembled WGS sequence"/>
</dbReference>
<evidence type="ECO:0000259" key="6">
    <source>
        <dbReference type="Pfam" id="PF00171"/>
    </source>
</evidence>
<dbReference type="Pfam" id="PF20253">
    <property type="entry name" value="DUF6604"/>
    <property type="match status" value="1"/>
</dbReference>
<evidence type="ECO:0000256" key="1">
    <source>
        <dbReference type="ARBA" id="ARBA00009986"/>
    </source>
</evidence>
<dbReference type="InterPro" id="IPR016160">
    <property type="entry name" value="Ald_DH_CS_CYS"/>
</dbReference>
<dbReference type="PROSITE" id="PS00070">
    <property type="entry name" value="ALDEHYDE_DEHYDR_CYS"/>
    <property type="match status" value="1"/>
</dbReference>
<organism evidence="8 9">
    <name type="scientific">Fusarium sarcochroum</name>
    <dbReference type="NCBI Taxonomy" id="1208366"/>
    <lineage>
        <taxon>Eukaryota</taxon>
        <taxon>Fungi</taxon>
        <taxon>Dikarya</taxon>
        <taxon>Ascomycota</taxon>
        <taxon>Pezizomycotina</taxon>
        <taxon>Sordariomycetes</taxon>
        <taxon>Hypocreomycetidae</taxon>
        <taxon>Hypocreales</taxon>
        <taxon>Nectriaceae</taxon>
        <taxon>Fusarium</taxon>
        <taxon>Fusarium lateritium species complex</taxon>
    </lineage>
</organism>
<dbReference type="GO" id="GO:0005739">
    <property type="term" value="C:mitochondrion"/>
    <property type="evidence" value="ECO:0007669"/>
    <property type="project" value="TreeGrafter"/>
</dbReference>
<evidence type="ECO:0000259" key="7">
    <source>
        <dbReference type="Pfam" id="PF20253"/>
    </source>
</evidence>
<dbReference type="InterPro" id="IPR016163">
    <property type="entry name" value="Ald_DH_C"/>
</dbReference>
<evidence type="ECO:0000313" key="9">
    <source>
        <dbReference type="Proteomes" id="UP000622797"/>
    </source>
</evidence>
<dbReference type="Gene3D" id="3.40.309.10">
    <property type="entry name" value="Aldehyde Dehydrogenase, Chain A, domain 2"/>
    <property type="match status" value="1"/>
</dbReference>
<dbReference type="FunFam" id="3.40.309.10:FF:000002">
    <property type="entry name" value="Methylmalonate-semialdehyde dehydrogenase (Acylating)"/>
    <property type="match status" value="1"/>
</dbReference>
<dbReference type="InterPro" id="IPR016161">
    <property type="entry name" value="Ald_DH/histidinol_DH"/>
</dbReference>